<gene>
    <name evidence="1" type="ORF">CCHL11_08581</name>
</gene>
<proteinExistence type="predicted"/>
<evidence type="ECO:0008006" key="3">
    <source>
        <dbReference type="Google" id="ProtNLM"/>
    </source>
</evidence>
<keyword evidence="2" id="KW-1185">Reference proteome</keyword>
<protein>
    <recommendedName>
        <fullName evidence="3">Heterokaryon incompatibility domain-containing protein</fullName>
    </recommendedName>
</protein>
<dbReference type="AlphaFoldDB" id="A0A1Q8RAG3"/>
<name>A0A1Q8RAG3_9PEZI</name>
<accession>A0A1Q8RAG3</accession>
<evidence type="ECO:0000313" key="2">
    <source>
        <dbReference type="Proteomes" id="UP000186583"/>
    </source>
</evidence>
<dbReference type="OrthoDB" id="5362512at2759"/>
<dbReference type="EMBL" id="MPGH01000255">
    <property type="protein sequence ID" value="OLN81332.1"/>
    <property type="molecule type" value="Genomic_DNA"/>
</dbReference>
<evidence type="ECO:0000313" key="1">
    <source>
        <dbReference type="EMBL" id="OLN81332.1"/>
    </source>
</evidence>
<sequence>MRKEPLSERAWGLQERVLSRRVLHFGSEQMYWECLEGFETEEGLKLPFRLPAVSTDPEIIAYMKERELDNAHSFGGTDKSTTHMQTWSHILSKYGRRKLGNPQDKLPAISGVARSFSKELNDEYLAGLWRKSLIEGLCWQPLNCKPAEGGYRAPSWSWASVDGVPATGFIGDHVEEQANILETKVDIDGENPFGRVHDGWIKVEAPLVKMVLSENKGPTGHILLRSEKGEGDFYAMLDTIDRSYDSSAGLIQSMELYALILAFTYGSPFHSDSERKEPIAHGLIVTPATDRPGRLRRIGMVVQSPAYFGPGELEVSRSTVIVV</sequence>
<dbReference type="Proteomes" id="UP000186583">
    <property type="component" value="Unassembled WGS sequence"/>
</dbReference>
<dbReference type="PANTHER" id="PTHR33112:SF16">
    <property type="entry name" value="HETEROKARYON INCOMPATIBILITY DOMAIN-CONTAINING PROTEIN"/>
    <property type="match status" value="1"/>
</dbReference>
<comment type="caution">
    <text evidence="1">The sequence shown here is derived from an EMBL/GenBank/DDBJ whole genome shotgun (WGS) entry which is preliminary data.</text>
</comment>
<dbReference type="PANTHER" id="PTHR33112">
    <property type="entry name" value="DOMAIN PROTEIN, PUTATIVE-RELATED"/>
    <property type="match status" value="1"/>
</dbReference>
<reference evidence="1 2" key="1">
    <citation type="submission" date="2016-11" db="EMBL/GenBank/DDBJ databases">
        <title>Draft Genome Assembly of Colletotrichum chlorophyti a pathogen of herbaceous plants.</title>
        <authorList>
            <person name="Gan P."/>
            <person name="Narusaka M."/>
            <person name="Tsushima A."/>
            <person name="Narusaka Y."/>
            <person name="Takano Y."/>
            <person name="Shirasu K."/>
        </authorList>
    </citation>
    <scope>NUCLEOTIDE SEQUENCE [LARGE SCALE GENOMIC DNA]</scope>
    <source>
        <strain evidence="1 2">NTL11</strain>
    </source>
</reference>
<organism evidence="1 2">
    <name type="scientific">Colletotrichum chlorophyti</name>
    <dbReference type="NCBI Taxonomy" id="708187"/>
    <lineage>
        <taxon>Eukaryota</taxon>
        <taxon>Fungi</taxon>
        <taxon>Dikarya</taxon>
        <taxon>Ascomycota</taxon>
        <taxon>Pezizomycotina</taxon>
        <taxon>Sordariomycetes</taxon>
        <taxon>Hypocreomycetidae</taxon>
        <taxon>Glomerellales</taxon>
        <taxon>Glomerellaceae</taxon>
        <taxon>Colletotrichum</taxon>
    </lineage>
</organism>